<reference evidence="3" key="1">
    <citation type="submission" date="2016-10" db="EMBL/GenBank/DDBJ databases">
        <title>Pseudomonas frederiksbergensis ERGS4:02 complete genome.</title>
        <authorList>
            <person name="Kumar R."/>
            <person name="Acharya V."/>
            <person name="Singh D."/>
        </authorList>
    </citation>
    <scope>NUCLEOTIDE SEQUENCE [LARGE SCALE GENOMIC DNA]</scope>
    <source>
        <strain evidence="3">ERGS4:02</strain>
    </source>
</reference>
<dbReference type="Proteomes" id="UP000182567">
    <property type="component" value="Chromosome"/>
</dbReference>
<protein>
    <recommendedName>
        <fullName evidence="1">AbiTii domain-containing protein</fullName>
    </recommendedName>
</protein>
<evidence type="ECO:0000313" key="3">
    <source>
        <dbReference type="Proteomes" id="UP000182567"/>
    </source>
</evidence>
<dbReference type="RefSeq" id="WP_071550649.1">
    <property type="nucleotide sequence ID" value="NZ_CP017886.1"/>
</dbReference>
<evidence type="ECO:0000313" key="2">
    <source>
        <dbReference type="EMBL" id="APC14648.1"/>
    </source>
</evidence>
<accession>A0A1J0EFH5</accession>
<name>A0A1J0EFH5_9PSED</name>
<dbReference type="EMBL" id="CP017886">
    <property type="protein sequence ID" value="APC14648.1"/>
    <property type="molecule type" value="Genomic_DNA"/>
</dbReference>
<dbReference type="InterPro" id="IPR041304">
    <property type="entry name" value="AbiTii"/>
</dbReference>
<dbReference type="GeneID" id="46907063"/>
<gene>
    <name evidence="2" type="ORF">BLL42_02455</name>
</gene>
<evidence type="ECO:0000259" key="1">
    <source>
        <dbReference type="Pfam" id="PF18864"/>
    </source>
</evidence>
<dbReference type="Pfam" id="PF18864">
    <property type="entry name" value="AbiTii"/>
    <property type="match status" value="1"/>
</dbReference>
<dbReference type="OrthoDB" id="6360084at2"/>
<organism evidence="2 3">
    <name type="scientific">Pseudomonas frederiksbergensis</name>
    <dbReference type="NCBI Taxonomy" id="104087"/>
    <lineage>
        <taxon>Bacteria</taxon>
        <taxon>Pseudomonadati</taxon>
        <taxon>Pseudomonadota</taxon>
        <taxon>Gammaproteobacteria</taxon>
        <taxon>Pseudomonadales</taxon>
        <taxon>Pseudomonadaceae</taxon>
        <taxon>Pseudomonas</taxon>
    </lineage>
</organism>
<dbReference type="AlphaFoldDB" id="A0A1J0EFH5"/>
<sequence length="293" mass="32294">MQLQELASSSDHDISELLRKSLMVATKLGLSEFRDWIMAELNGYSGKSREMLPDYRVIHGQLQVQNPYHGLQPFLVPQQLHDRVTEINITESVASIHQLITGPEQGHIVSFFTPDQERMLMSLQQSIVPLRPVRVVGANKLLAILNTVRTRILEWALSLESEGILGDGLSFSASEKKTAMQSQNIRIENFQGILGNVQDSSVTQTNTQTITPSDFSSLARYLTTKGLNEDQIRELEIAVQEDPEPRSDKGFGPRVSAWMGKMVTLAASGGWEVGVATAGTLLATALGKFYGLG</sequence>
<proteinExistence type="predicted"/>
<feature type="domain" description="AbiTii" evidence="1">
    <location>
        <begin position="2"/>
        <end position="183"/>
    </location>
</feature>